<evidence type="ECO:0000256" key="4">
    <source>
        <dbReference type="ARBA" id="ARBA00023239"/>
    </source>
</evidence>
<protein>
    <submittedName>
        <fullName evidence="6">Aldehyde-activating protein</fullName>
    </submittedName>
</protein>
<dbReference type="GO" id="GO:0046872">
    <property type="term" value="F:metal ion binding"/>
    <property type="evidence" value="ECO:0007669"/>
    <property type="project" value="UniProtKB-KW"/>
</dbReference>
<dbReference type="InterPro" id="IPR006913">
    <property type="entry name" value="CENP-V/GFA"/>
</dbReference>
<keyword evidence="7" id="KW-1185">Reference proteome</keyword>
<keyword evidence="2" id="KW-0479">Metal-binding</keyword>
<comment type="caution">
    <text evidence="6">The sequence shown here is derived from an EMBL/GenBank/DDBJ whole genome shotgun (WGS) entry which is preliminary data.</text>
</comment>
<dbReference type="PROSITE" id="PS51891">
    <property type="entry name" value="CENP_V_GFA"/>
    <property type="match status" value="1"/>
</dbReference>
<keyword evidence="3" id="KW-0862">Zinc</keyword>
<dbReference type="AlphaFoldDB" id="A0A255YGE8"/>
<dbReference type="SUPFAM" id="SSF51316">
    <property type="entry name" value="Mss4-like"/>
    <property type="match status" value="1"/>
</dbReference>
<dbReference type="RefSeq" id="WP_094473961.1">
    <property type="nucleotide sequence ID" value="NZ_NOXT01000113.1"/>
</dbReference>
<organism evidence="6 7">
    <name type="scientific">Sandarakinorhabdus cyanobacteriorum</name>
    <dbReference type="NCBI Taxonomy" id="1981098"/>
    <lineage>
        <taxon>Bacteria</taxon>
        <taxon>Pseudomonadati</taxon>
        <taxon>Pseudomonadota</taxon>
        <taxon>Alphaproteobacteria</taxon>
        <taxon>Sphingomonadales</taxon>
        <taxon>Sphingosinicellaceae</taxon>
        <taxon>Sandarakinorhabdus</taxon>
    </lineage>
</organism>
<dbReference type="GO" id="GO:0016846">
    <property type="term" value="F:carbon-sulfur lyase activity"/>
    <property type="evidence" value="ECO:0007669"/>
    <property type="project" value="InterPro"/>
</dbReference>
<name>A0A255YGE8_9SPHN</name>
<evidence type="ECO:0000256" key="1">
    <source>
        <dbReference type="ARBA" id="ARBA00005495"/>
    </source>
</evidence>
<dbReference type="Pfam" id="PF04828">
    <property type="entry name" value="GFA"/>
    <property type="match status" value="1"/>
</dbReference>
<dbReference type="Proteomes" id="UP000216991">
    <property type="component" value="Unassembled WGS sequence"/>
</dbReference>
<gene>
    <name evidence="6" type="ORF">CHU93_10285</name>
</gene>
<accession>A0A255YGE8</accession>
<comment type="similarity">
    <text evidence="1">Belongs to the Gfa family.</text>
</comment>
<dbReference type="EMBL" id="NOXT01000113">
    <property type="protein sequence ID" value="OYQ27645.1"/>
    <property type="molecule type" value="Genomic_DNA"/>
</dbReference>
<feature type="domain" description="CENP-V/GFA" evidence="5">
    <location>
        <begin position="4"/>
        <end position="114"/>
    </location>
</feature>
<dbReference type="Gene3D" id="3.90.1590.10">
    <property type="entry name" value="glutathione-dependent formaldehyde- activating enzyme (gfa)"/>
    <property type="match status" value="1"/>
</dbReference>
<evidence type="ECO:0000313" key="6">
    <source>
        <dbReference type="EMBL" id="OYQ27645.1"/>
    </source>
</evidence>
<keyword evidence="4" id="KW-0456">Lyase</keyword>
<dbReference type="OrthoDB" id="7186766at2"/>
<evidence type="ECO:0000256" key="2">
    <source>
        <dbReference type="ARBA" id="ARBA00022723"/>
    </source>
</evidence>
<reference evidence="6 7" key="1">
    <citation type="submission" date="2017-07" db="EMBL/GenBank/DDBJ databases">
        <title>Sandarakinorhabdus cyanobacteriorum sp. nov., a novel bacterium isolated from cyanobacterial aggregates in a eutrophic lake.</title>
        <authorList>
            <person name="Cai H."/>
        </authorList>
    </citation>
    <scope>NUCLEOTIDE SEQUENCE [LARGE SCALE GENOMIC DNA]</scope>
    <source>
        <strain evidence="6 7">TH057</strain>
    </source>
</reference>
<dbReference type="PANTHER" id="PTHR33337">
    <property type="entry name" value="GFA DOMAIN-CONTAINING PROTEIN"/>
    <property type="match status" value="1"/>
</dbReference>
<dbReference type="InterPro" id="IPR011057">
    <property type="entry name" value="Mss4-like_sf"/>
</dbReference>
<evidence type="ECO:0000259" key="5">
    <source>
        <dbReference type="PROSITE" id="PS51891"/>
    </source>
</evidence>
<evidence type="ECO:0000256" key="3">
    <source>
        <dbReference type="ARBA" id="ARBA00022833"/>
    </source>
</evidence>
<proteinExistence type="inferred from homology"/>
<dbReference type="PANTHER" id="PTHR33337:SF40">
    <property type="entry name" value="CENP-V_GFA DOMAIN-CONTAINING PROTEIN-RELATED"/>
    <property type="match status" value="1"/>
</dbReference>
<sequence>MANREGGCLCGAVRYGIAAEPVMQAVCHCRNCQKQAGSGWSMIMGVPAAALAVSGEVKTYADHGDSGGEVLRQFCPACGSPLFSRVSAAPDLVFIKAGTLDDTSQFTPQLQFWTDSKQHWVEIAGVPGFARNPG</sequence>
<evidence type="ECO:0000313" key="7">
    <source>
        <dbReference type="Proteomes" id="UP000216991"/>
    </source>
</evidence>